<sequence length="177" mass="21043">MNQQQQELRIIKLKIEKEVVQIDQRFANVSSFFQEIFEKEPDCDEIIEIPQSCVTQKAFDYIKKYYEYNKYEPQKIMGGALNADQLFLNQHDKELMLPVNPFNGDLLKQLIQAAVYFQLEAFKKLCLARLYYEFLIDPTDSKWLQKLAAKYPEVPPLSIAHLEQYKTLYPNLFKEFQ</sequence>
<keyword evidence="2" id="KW-1185">Reference proteome</keyword>
<comment type="caution">
    <text evidence="1">The sequence shown here is derived from an EMBL/GenBank/DDBJ whole genome shotgun (WGS) entry which is preliminary data.</text>
</comment>
<reference evidence="1" key="1">
    <citation type="submission" date="2021-01" db="EMBL/GenBank/DDBJ databases">
        <authorList>
            <consortium name="Genoscope - CEA"/>
            <person name="William W."/>
        </authorList>
    </citation>
    <scope>NUCLEOTIDE SEQUENCE</scope>
</reference>
<evidence type="ECO:0000313" key="1">
    <source>
        <dbReference type="EMBL" id="CAD8078601.1"/>
    </source>
</evidence>
<organism evidence="1 2">
    <name type="scientific">Paramecium primaurelia</name>
    <dbReference type="NCBI Taxonomy" id="5886"/>
    <lineage>
        <taxon>Eukaryota</taxon>
        <taxon>Sar</taxon>
        <taxon>Alveolata</taxon>
        <taxon>Ciliophora</taxon>
        <taxon>Intramacronucleata</taxon>
        <taxon>Oligohymenophorea</taxon>
        <taxon>Peniculida</taxon>
        <taxon>Parameciidae</taxon>
        <taxon>Paramecium</taxon>
    </lineage>
</organism>
<accession>A0A8S1MJG0</accession>
<evidence type="ECO:0000313" key="2">
    <source>
        <dbReference type="Proteomes" id="UP000688137"/>
    </source>
</evidence>
<dbReference type="Proteomes" id="UP000688137">
    <property type="component" value="Unassembled WGS sequence"/>
</dbReference>
<proteinExistence type="predicted"/>
<dbReference type="EMBL" id="CAJJDM010000061">
    <property type="protein sequence ID" value="CAD8078601.1"/>
    <property type="molecule type" value="Genomic_DNA"/>
</dbReference>
<name>A0A8S1MJG0_PARPR</name>
<protein>
    <submittedName>
        <fullName evidence="1">Uncharacterized protein</fullName>
    </submittedName>
</protein>
<dbReference type="AlphaFoldDB" id="A0A8S1MJG0"/>
<dbReference type="OMA" id="QKIMGGA"/>
<gene>
    <name evidence="1" type="ORF">PPRIM_AZ9-3.1.T0600157</name>
</gene>